<dbReference type="PROSITE" id="PS50890">
    <property type="entry name" value="PUA"/>
    <property type="match status" value="1"/>
</dbReference>
<dbReference type="EMBL" id="FOSK01000006">
    <property type="protein sequence ID" value="SFK54859.1"/>
    <property type="molecule type" value="Genomic_DNA"/>
</dbReference>
<organism evidence="2 3">
    <name type="scientific">Pseudovibrio ascidiaceicola</name>
    <dbReference type="NCBI Taxonomy" id="285279"/>
    <lineage>
        <taxon>Bacteria</taxon>
        <taxon>Pseudomonadati</taxon>
        <taxon>Pseudomonadota</taxon>
        <taxon>Alphaproteobacteria</taxon>
        <taxon>Hyphomicrobiales</taxon>
        <taxon>Stappiaceae</taxon>
        <taxon>Pseudovibrio</taxon>
    </lineage>
</organism>
<evidence type="ECO:0000313" key="3">
    <source>
        <dbReference type="Proteomes" id="UP000199598"/>
    </source>
</evidence>
<keyword evidence="3" id="KW-1185">Reference proteome</keyword>
<evidence type="ECO:0000256" key="1">
    <source>
        <dbReference type="SAM" id="MobiDB-lite"/>
    </source>
</evidence>
<evidence type="ECO:0000313" key="2">
    <source>
        <dbReference type="EMBL" id="SFK54859.1"/>
    </source>
</evidence>
<proteinExistence type="predicted"/>
<dbReference type="Proteomes" id="UP000199598">
    <property type="component" value="Unassembled WGS sequence"/>
</dbReference>
<dbReference type="Pfam" id="PF04311">
    <property type="entry name" value="DUF459"/>
    <property type="match status" value="1"/>
</dbReference>
<dbReference type="InterPro" id="IPR036514">
    <property type="entry name" value="SGNH_hydro_sf"/>
</dbReference>
<dbReference type="SUPFAM" id="SSF52266">
    <property type="entry name" value="SGNH hydrolase"/>
    <property type="match status" value="1"/>
</dbReference>
<accession>A0A1I4AGJ1</accession>
<evidence type="ECO:0008006" key="4">
    <source>
        <dbReference type="Google" id="ProtNLM"/>
    </source>
</evidence>
<protein>
    <recommendedName>
        <fullName evidence="4">DUF459 domain-containing protein</fullName>
    </recommendedName>
</protein>
<name>A0A1I4AGJ1_9HYPH</name>
<reference evidence="2 3" key="1">
    <citation type="submission" date="2016-10" db="EMBL/GenBank/DDBJ databases">
        <authorList>
            <person name="Varghese N."/>
            <person name="Submissions S."/>
        </authorList>
    </citation>
    <scope>NUCLEOTIDE SEQUENCE [LARGE SCALE GENOMIC DNA]</scope>
    <source>
        <strain evidence="2 3">DSM 16392</strain>
    </source>
</reference>
<feature type="region of interest" description="Disordered" evidence="1">
    <location>
        <begin position="73"/>
        <end position="92"/>
    </location>
</feature>
<comment type="caution">
    <text evidence="2">The sequence shown here is derived from an EMBL/GenBank/DDBJ whole genome shotgun (WGS) entry which is preliminary data.</text>
</comment>
<dbReference type="Gene3D" id="3.40.50.1110">
    <property type="entry name" value="SGNH hydrolase"/>
    <property type="match status" value="1"/>
</dbReference>
<gene>
    <name evidence="2" type="ORF">SAMN04488518_106168</name>
</gene>
<feature type="compositionally biased region" description="Basic residues" evidence="1">
    <location>
        <begin position="77"/>
        <end position="90"/>
    </location>
</feature>
<sequence>MLVVGSCWRLAIMQRSFLSLMFVALVSLCFISVSVVPVEVVAQVRTNSTGAPKKGNKSFFGWLFGGGNKRIEQANPTRKKRRRSTTRKNRSAGVAAVNTPKIVEKEKSKDAKVLLVIGDDLAMGLADGLKAVYAETPSIKVKKLVYPRTGLVADKNPDWPEDVTAVLKSEDVGLVVVSLGARDNQNIKVVGQGVIDGQLASYAEELQFQGEEWKKEYRFRTASLVAAVRNEQLPLIWVGLAPAEEYLTSANFSYLNDLFKEQVEPAGGIFVDIWAAFQSEEGEYTPHGPDITGKRRRLRATDGVYFTWAGYRKVAYFVEREIARIFGSATAFIFEGVKDDPNFIVLTGRLTSPETKLIGPDDKGGKAAAGSDLFKLTVSGEALPEVSGRADDTRWTGF</sequence>
<dbReference type="InterPro" id="IPR007407">
    <property type="entry name" value="DUF459"/>
</dbReference>